<sequence length="83" mass="9799">MRLYPAGNMDGFPFAVGDVSLEQIFFVKVHYRRSVEYGHFTPGKKALILRNQLECLYETKKKSSQTDAKLRERSHFFQTYDYV</sequence>
<evidence type="ECO:0000313" key="2">
    <source>
        <dbReference type="Proteomes" id="UP001500936"/>
    </source>
</evidence>
<proteinExistence type="predicted"/>
<reference evidence="2" key="1">
    <citation type="journal article" date="2019" name="Int. J. Syst. Evol. Microbiol.">
        <title>The Global Catalogue of Microorganisms (GCM) 10K type strain sequencing project: providing services to taxonomists for standard genome sequencing and annotation.</title>
        <authorList>
            <consortium name="The Broad Institute Genomics Platform"/>
            <consortium name="The Broad Institute Genome Sequencing Center for Infectious Disease"/>
            <person name="Wu L."/>
            <person name="Ma J."/>
        </authorList>
    </citation>
    <scope>NUCLEOTIDE SEQUENCE [LARGE SCALE GENOMIC DNA]</scope>
    <source>
        <strain evidence="2">JCM 17925</strain>
    </source>
</reference>
<dbReference type="Proteomes" id="UP001500936">
    <property type="component" value="Unassembled WGS sequence"/>
</dbReference>
<organism evidence="1 2">
    <name type="scientific">Nibrella viscosa</name>
    <dbReference type="NCBI Taxonomy" id="1084524"/>
    <lineage>
        <taxon>Bacteria</taxon>
        <taxon>Pseudomonadati</taxon>
        <taxon>Bacteroidota</taxon>
        <taxon>Cytophagia</taxon>
        <taxon>Cytophagales</taxon>
        <taxon>Spirosomataceae</taxon>
        <taxon>Nibrella</taxon>
    </lineage>
</organism>
<protein>
    <submittedName>
        <fullName evidence="1">Uncharacterized protein</fullName>
    </submittedName>
</protein>
<gene>
    <name evidence="1" type="ORF">GCM10023187_11710</name>
</gene>
<keyword evidence="2" id="KW-1185">Reference proteome</keyword>
<comment type="caution">
    <text evidence="1">The sequence shown here is derived from an EMBL/GenBank/DDBJ whole genome shotgun (WGS) entry which is preliminary data.</text>
</comment>
<evidence type="ECO:0000313" key="1">
    <source>
        <dbReference type="EMBL" id="GAA4399588.1"/>
    </source>
</evidence>
<name>A0ABP8K262_9BACT</name>
<accession>A0ABP8K262</accession>
<dbReference type="EMBL" id="BAABHB010000002">
    <property type="protein sequence ID" value="GAA4399588.1"/>
    <property type="molecule type" value="Genomic_DNA"/>
</dbReference>